<reference evidence="2 3" key="1">
    <citation type="submission" date="2018-09" db="EMBL/GenBank/DDBJ databases">
        <authorList>
            <person name="Postec A."/>
        </authorList>
    </citation>
    <scope>NUCLEOTIDE SEQUENCE [LARGE SCALE GENOMIC DNA]</scope>
    <source>
        <strain evidence="2">70B-A</strain>
    </source>
</reference>
<gene>
    <name evidence="2" type="ORF">PATL70BA_1661</name>
</gene>
<protein>
    <submittedName>
        <fullName evidence="2">Uncharacterized protein</fullName>
    </submittedName>
</protein>
<name>A0A3P7PF57_9FIRM</name>
<sequence>MNFSSKKVEKTLGSSKYAFSVDKLFYLRITSCVFYFSYVTFYYTSASICALVFIITNVNPVYLVFSLFC</sequence>
<accession>A0A3P7PF57</accession>
<dbReference type="EMBL" id="LR130778">
    <property type="protein sequence ID" value="VDN47548.1"/>
    <property type="molecule type" value="Genomic_DNA"/>
</dbReference>
<dbReference type="AlphaFoldDB" id="A0A3P7PF57"/>
<evidence type="ECO:0000313" key="3">
    <source>
        <dbReference type="Proteomes" id="UP000279029"/>
    </source>
</evidence>
<evidence type="ECO:0000313" key="2">
    <source>
        <dbReference type="EMBL" id="VDN47548.1"/>
    </source>
</evidence>
<dbReference type="Proteomes" id="UP000279029">
    <property type="component" value="Chromosome"/>
</dbReference>
<proteinExistence type="predicted"/>
<dbReference type="KEGG" id="cbar:PATL70BA_1661"/>
<keyword evidence="1" id="KW-0812">Transmembrane</keyword>
<feature type="transmembrane region" description="Helical" evidence="1">
    <location>
        <begin position="25"/>
        <end position="44"/>
    </location>
</feature>
<keyword evidence="3" id="KW-1185">Reference proteome</keyword>
<keyword evidence="1" id="KW-1133">Transmembrane helix</keyword>
<organism evidence="2 3">
    <name type="scientific">Petrocella atlantisensis</name>
    <dbReference type="NCBI Taxonomy" id="2173034"/>
    <lineage>
        <taxon>Bacteria</taxon>
        <taxon>Bacillati</taxon>
        <taxon>Bacillota</taxon>
        <taxon>Clostridia</taxon>
        <taxon>Lachnospirales</taxon>
        <taxon>Vallitaleaceae</taxon>
        <taxon>Petrocella</taxon>
    </lineage>
</organism>
<keyword evidence="1" id="KW-0472">Membrane</keyword>
<evidence type="ECO:0000256" key="1">
    <source>
        <dbReference type="SAM" id="Phobius"/>
    </source>
</evidence>